<comment type="similarity">
    <text evidence="1 8 9">Belongs to the TRAFAC class translation factor GTPase superfamily. Classic translation factor GTPase family. IF-2 subfamily.</text>
</comment>
<evidence type="ECO:0000313" key="13">
    <source>
        <dbReference type="Proteomes" id="UP000422822"/>
    </source>
</evidence>
<dbReference type="FunFam" id="3.40.50.300:FF:000019">
    <property type="entry name" value="Translation initiation factor IF-2"/>
    <property type="match status" value="1"/>
</dbReference>
<evidence type="ECO:0000256" key="7">
    <source>
        <dbReference type="ARBA" id="ARBA00025162"/>
    </source>
</evidence>
<feature type="binding site" evidence="8">
    <location>
        <begin position="369"/>
        <end position="376"/>
    </location>
    <ligand>
        <name>GTP</name>
        <dbReference type="ChEBI" id="CHEBI:37565"/>
    </ligand>
</feature>
<dbReference type="InterPro" id="IPR044145">
    <property type="entry name" value="IF2_II"/>
</dbReference>
<dbReference type="InterPro" id="IPR027417">
    <property type="entry name" value="P-loop_NTPase"/>
</dbReference>
<evidence type="ECO:0000256" key="1">
    <source>
        <dbReference type="ARBA" id="ARBA00007733"/>
    </source>
</evidence>
<dbReference type="InterPro" id="IPR036925">
    <property type="entry name" value="TIF_IF2_dom3_sf"/>
</dbReference>
<dbReference type="FunFam" id="2.40.30.10:FF:000008">
    <property type="entry name" value="Translation initiation factor IF-2"/>
    <property type="match status" value="1"/>
</dbReference>
<dbReference type="Gene3D" id="2.40.30.10">
    <property type="entry name" value="Translation factors"/>
    <property type="match status" value="2"/>
</dbReference>
<dbReference type="Pfam" id="PF00009">
    <property type="entry name" value="GTP_EFTU"/>
    <property type="match status" value="1"/>
</dbReference>
<proteinExistence type="inferred from homology"/>
<dbReference type="InterPro" id="IPR023115">
    <property type="entry name" value="TIF_IF2_dom3"/>
</dbReference>
<dbReference type="InterPro" id="IPR009000">
    <property type="entry name" value="Transl_B-barrel_sf"/>
</dbReference>
<dbReference type="FunFam" id="3.40.50.10050:FF:000001">
    <property type="entry name" value="Translation initiation factor IF-2"/>
    <property type="match status" value="1"/>
</dbReference>
<dbReference type="InterPro" id="IPR053905">
    <property type="entry name" value="EF-G-like_DII"/>
</dbReference>
<dbReference type="SUPFAM" id="SSF50447">
    <property type="entry name" value="Translation proteins"/>
    <property type="match status" value="2"/>
</dbReference>
<evidence type="ECO:0000259" key="11">
    <source>
        <dbReference type="PROSITE" id="PS51722"/>
    </source>
</evidence>
<dbReference type="FunFam" id="2.40.30.10:FF:000054">
    <property type="entry name" value="Translation initiation factor IF-2"/>
    <property type="match status" value="1"/>
</dbReference>
<dbReference type="Proteomes" id="UP000422822">
    <property type="component" value="Chromosome"/>
</dbReference>
<name>A0AAE6QAW7_EHRRU</name>
<dbReference type="InterPro" id="IPR000795">
    <property type="entry name" value="T_Tr_GTP-bd_dom"/>
</dbReference>
<feature type="binding site" evidence="8">
    <location>
        <begin position="416"/>
        <end position="420"/>
    </location>
    <ligand>
        <name>GTP</name>
        <dbReference type="ChEBI" id="CHEBI:37565"/>
    </ligand>
</feature>
<dbReference type="Gene3D" id="3.40.50.10050">
    <property type="entry name" value="Translation initiation factor IF- 2, domain 3"/>
    <property type="match status" value="1"/>
</dbReference>
<dbReference type="SUPFAM" id="SSF52540">
    <property type="entry name" value="P-loop containing nucleoside triphosphate hydrolases"/>
    <property type="match status" value="1"/>
</dbReference>
<dbReference type="SUPFAM" id="SSF52156">
    <property type="entry name" value="Initiation factor IF2/eIF5b, domain 3"/>
    <property type="match status" value="1"/>
</dbReference>
<dbReference type="InterPro" id="IPR005225">
    <property type="entry name" value="Small_GTP-bd"/>
</dbReference>
<dbReference type="NCBIfam" id="TIGR00487">
    <property type="entry name" value="IF-2"/>
    <property type="match status" value="1"/>
</dbReference>
<dbReference type="PROSITE" id="PS51722">
    <property type="entry name" value="G_TR_2"/>
    <property type="match status" value="1"/>
</dbReference>
<feature type="domain" description="Tr-type G" evidence="11">
    <location>
        <begin position="360"/>
        <end position="530"/>
    </location>
</feature>
<dbReference type="GO" id="GO:0003743">
    <property type="term" value="F:translation initiation factor activity"/>
    <property type="evidence" value="ECO:0007669"/>
    <property type="project" value="UniProtKB-UniRule"/>
</dbReference>
<protein>
    <recommendedName>
        <fullName evidence="2 8">Translation initiation factor IF-2</fullName>
    </recommendedName>
</protein>
<dbReference type="Gene3D" id="3.40.50.300">
    <property type="entry name" value="P-loop containing nucleotide triphosphate hydrolases"/>
    <property type="match status" value="1"/>
</dbReference>
<dbReference type="GO" id="GO:0003924">
    <property type="term" value="F:GTPase activity"/>
    <property type="evidence" value="ECO:0007669"/>
    <property type="project" value="UniProtKB-UniRule"/>
</dbReference>
<dbReference type="HAMAP" id="MF_00100_B">
    <property type="entry name" value="IF_2_B"/>
    <property type="match status" value="1"/>
</dbReference>
<keyword evidence="4 8" id="KW-0547">Nucleotide-binding</keyword>
<dbReference type="CDD" id="cd03702">
    <property type="entry name" value="IF2_mtIF2_II"/>
    <property type="match status" value="1"/>
</dbReference>
<sequence>MDESKSVGSSELTSGKVERTTLKLSDKLKISSSIQQGNKFSLKKSITTVEVRKSKKRKNIEEVAKSSLLLQDNNISGDSEDKNSLTIQEQISRMNALQNATINDKKDELSDNNKHAEEEVANLDKTGIEDTEVASSNDSLLTGNDGFDEVVDQMTDDEHDVEGISDVVMLGELDNMPPVSDNADDQKQDSQSSDEPDDVTDLLGHKNIEEKKLKKYEKEHEEKKGNPKKVMSNNIYTKHVKLVIEEELEEDNNQQVVKNYRNKKNRAINKPVKNKITRKVLIPNKITVQELANSMSERVKDVQQVLFQIIGKRDIKLTDYLDADQAAIVVEAFNHTFKLVDNAKLENELYSDGNDMESLPRAPVVTVMGHVDHGKTSLLDAMRESNIVDGEFKGITQHIGAYQITLNEDKRITFIDTPGHEAFSAMRAHGTNVTDIVILVVAADDGIMPQTIESINHVKAANVAMIVAVNKIDKHDADLDRITSALLQHGVVAESLGGDVIVVPVSAKERINLDQLKSSILLIADLLELKAVYNTRASGTVIESKIDKNCGVVATLIIQKGTLKVGDIIVVGHQAYGRVRNMFNADGQSEKFAIPSMPVKVFGLNNVPNFGSSFIVVDSEKQARELINYRQELLNAELNAQPAVDRNNVLLYDMVDELNVILKCDVMGSIEAICYSISKITHEDIRVNVLYKGVGNVTKSDVLLAETSNSIILAFNVKADIQVKELAKQKNIEIKHYFVIYDIIDDIKKILTGMLKPLQQEVQIGTLSIRKVFSTGNNGSVLGCYVTSGLVKKGALVRLIRNNSVVHEGRVKVLRRFKDDVKEVASGFECGILFDYSKEIYPDSDIMNVFEIVEEVRVIQ</sequence>
<feature type="region of interest" description="Disordered" evidence="10">
    <location>
        <begin position="173"/>
        <end position="202"/>
    </location>
</feature>
<dbReference type="EMBL" id="CP033455">
    <property type="protein sequence ID" value="QGR03458.1"/>
    <property type="molecule type" value="Genomic_DNA"/>
</dbReference>
<dbReference type="CDD" id="cd03692">
    <property type="entry name" value="mtIF2_IVc"/>
    <property type="match status" value="1"/>
</dbReference>
<comment type="function">
    <text evidence="7 8 9">One of the essential components for the initiation of protein synthesis. Protects formylmethionyl-tRNA from spontaneous hydrolysis and promotes its binding to the 30S ribosomal subunits. Also involved in the hydrolysis of GTP during the formation of the 70S ribosomal complex.</text>
</comment>
<feature type="region of interest" description="Disordered" evidence="10">
    <location>
        <begin position="99"/>
        <end position="126"/>
    </location>
</feature>
<dbReference type="PANTHER" id="PTHR43381:SF5">
    <property type="entry name" value="TR-TYPE G DOMAIN-CONTAINING PROTEIN"/>
    <property type="match status" value="1"/>
</dbReference>
<keyword evidence="3 8" id="KW-0396">Initiation factor</keyword>
<comment type="subcellular location">
    <subcellularLocation>
        <location evidence="8">Cytoplasm</location>
    </subcellularLocation>
</comment>
<dbReference type="NCBIfam" id="TIGR00231">
    <property type="entry name" value="small_GTP"/>
    <property type="match status" value="1"/>
</dbReference>
<dbReference type="InterPro" id="IPR000178">
    <property type="entry name" value="TF_IF2_bacterial-like"/>
</dbReference>
<dbReference type="PROSITE" id="PS01176">
    <property type="entry name" value="IF2"/>
    <property type="match status" value="1"/>
</dbReference>
<evidence type="ECO:0000256" key="3">
    <source>
        <dbReference type="ARBA" id="ARBA00022540"/>
    </source>
</evidence>
<dbReference type="InterPro" id="IPR015760">
    <property type="entry name" value="TIF_IF2"/>
</dbReference>
<evidence type="ECO:0000256" key="2">
    <source>
        <dbReference type="ARBA" id="ARBA00020675"/>
    </source>
</evidence>
<dbReference type="Pfam" id="PF04760">
    <property type="entry name" value="IF2_N"/>
    <property type="match status" value="1"/>
</dbReference>
<keyword evidence="13" id="KW-1185">Reference proteome</keyword>
<keyword evidence="5 8" id="KW-0648">Protein biosynthesis</keyword>
<evidence type="ECO:0000256" key="9">
    <source>
        <dbReference type="RuleBase" id="RU000644"/>
    </source>
</evidence>
<evidence type="ECO:0000256" key="4">
    <source>
        <dbReference type="ARBA" id="ARBA00022741"/>
    </source>
</evidence>
<feature type="compositionally biased region" description="Basic and acidic residues" evidence="10">
    <location>
        <begin position="103"/>
        <end position="118"/>
    </location>
</feature>
<gene>
    <name evidence="8" type="primary">infB</name>
    <name evidence="12" type="ORF">EDL80_02645</name>
</gene>
<dbReference type="RefSeq" id="WP_158406639.1">
    <property type="nucleotide sequence ID" value="NZ_CP033454.1"/>
</dbReference>
<reference evidence="12 13" key="1">
    <citation type="submission" date="2018-10" db="EMBL/GenBank/DDBJ databases">
        <title>Propagation and draft genome sequences of three atypical Erhlichia ruminantium isolates.</title>
        <authorList>
            <person name="Liebenberg J."/>
            <person name="Steyn H."/>
            <person name="Josemans A."/>
            <person name="Zweygarth E."/>
        </authorList>
    </citation>
    <scope>NUCLEOTIDE SEQUENCE [LARGE SCALE GENOMIC DNA]</scope>
    <source>
        <strain evidence="12 13">Omatjenne</strain>
    </source>
</reference>
<dbReference type="PANTHER" id="PTHR43381">
    <property type="entry name" value="TRANSLATION INITIATION FACTOR IF-2-RELATED"/>
    <property type="match status" value="1"/>
</dbReference>
<accession>A0AAE6QAW7</accession>
<evidence type="ECO:0000256" key="8">
    <source>
        <dbReference type="HAMAP-Rule" id="MF_00100"/>
    </source>
</evidence>
<organism evidence="12 13">
    <name type="scientific">Ehrlichia ruminantium</name>
    <name type="common">heartwater rickettsia</name>
    <name type="synonym">Cowdria ruminantium</name>
    <dbReference type="NCBI Taxonomy" id="779"/>
    <lineage>
        <taxon>Bacteria</taxon>
        <taxon>Pseudomonadati</taxon>
        <taxon>Pseudomonadota</taxon>
        <taxon>Alphaproteobacteria</taxon>
        <taxon>Rickettsiales</taxon>
        <taxon>Anaplasmataceae</taxon>
        <taxon>Ehrlichia</taxon>
    </lineage>
</organism>
<dbReference type="Pfam" id="PF22042">
    <property type="entry name" value="EF-G_D2"/>
    <property type="match status" value="1"/>
</dbReference>
<feature type="binding site" evidence="8">
    <location>
        <begin position="470"/>
        <end position="473"/>
    </location>
    <ligand>
        <name>GTP</name>
        <dbReference type="ChEBI" id="CHEBI:37565"/>
    </ligand>
</feature>
<keyword evidence="8" id="KW-0963">Cytoplasm</keyword>
<keyword evidence="6 8" id="KW-0342">GTP-binding</keyword>
<dbReference type="CDD" id="cd01887">
    <property type="entry name" value="IF2_eIF5B"/>
    <property type="match status" value="1"/>
</dbReference>
<evidence type="ECO:0000256" key="6">
    <source>
        <dbReference type="ARBA" id="ARBA00023134"/>
    </source>
</evidence>
<comment type="caution">
    <text evidence="8">Lacks conserved residue(s) required for the propagation of feature annotation.</text>
</comment>
<dbReference type="InterPro" id="IPR006847">
    <property type="entry name" value="IF2_N"/>
</dbReference>
<dbReference type="GO" id="GO:0005525">
    <property type="term" value="F:GTP binding"/>
    <property type="evidence" value="ECO:0007669"/>
    <property type="project" value="UniProtKB-KW"/>
</dbReference>
<evidence type="ECO:0000313" key="12">
    <source>
        <dbReference type="EMBL" id="QGR03458.1"/>
    </source>
</evidence>
<evidence type="ECO:0000256" key="5">
    <source>
        <dbReference type="ARBA" id="ARBA00022917"/>
    </source>
</evidence>
<evidence type="ECO:0000256" key="10">
    <source>
        <dbReference type="SAM" id="MobiDB-lite"/>
    </source>
</evidence>
<dbReference type="Pfam" id="PF11987">
    <property type="entry name" value="IF-2"/>
    <property type="match status" value="1"/>
</dbReference>
<dbReference type="AlphaFoldDB" id="A0AAE6QAW7"/>
<dbReference type="GO" id="GO:0005737">
    <property type="term" value="C:cytoplasm"/>
    <property type="evidence" value="ECO:0007669"/>
    <property type="project" value="UniProtKB-SubCell"/>
</dbReference>